<feature type="region of interest" description="Disordered" evidence="1">
    <location>
        <begin position="1"/>
        <end position="74"/>
    </location>
</feature>
<evidence type="ECO:0000313" key="2">
    <source>
        <dbReference type="EMBL" id="KAF2714005.1"/>
    </source>
</evidence>
<proteinExistence type="predicted"/>
<evidence type="ECO:0000313" key="3">
    <source>
        <dbReference type="Proteomes" id="UP000799428"/>
    </source>
</evidence>
<sequence>MCSKERKKSHHHLSSEGKKYDIRSNTSLMHIKSSYQRKAAQRRCTSRDVQEGDSADSTIYVEPGRRVRGIGNES</sequence>
<feature type="compositionally biased region" description="Polar residues" evidence="1">
    <location>
        <begin position="23"/>
        <end position="36"/>
    </location>
</feature>
<reference evidence="2" key="1">
    <citation type="journal article" date="2020" name="Stud. Mycol.">
        <title>101 Dothideomycetes genomes: a test case for predicting lifestyles and emergence of pathogens.</title>
        <authorList>
            <person name="Haridas S."/>
            <person name="Albert R."/>
            <person name="Binder M."/>
            <person name="Bloem J."/>
            <person name="Labutti K."/>
            <person name="Salamov A."/>
            <person name="Andreopoulos B."/>
            <person name="Baker S."/>
            <person name="Barry K."/>
            <person name="Bills G."/>
            <person name="Bluhm B."/>
            <person name="Cannon C."/>
            <person name="Castanera R."/>
            <person name="Culley D."/>
            <person name="Daum C."/>
            <person name="Ezra D."/>
            <person name="Gonzalez J."/>
            <person name="Henrissat B."/>
            <person name="Kuo A."/>
            <person name="Liang C."/>
            <person name="Lipzen A."/>
            <person name="Lutzoni F."/>
            <person name="Magnuson J."/>
            <person name="Mondo S."/>
            <person name="Nolan M."/>
            <person name="Ohm R."/>
            <person name="Pangilinan J."/>
            <person name="Park H.-J."/>
            <person name="Ramirez L."/>
            <person name="Alfaro M."/>
            <person name="Sun H."/>
            <person name="Tritt A."/>
            <person name="Yoshinaga Y."/>
            <person name="Zwiers L.-H."/>
            <person name="Turgeon B."/>
            <person name="Goodwin S."/>
            <person name="Spatafora J."/>
            <person name="Crous P."/>
            <person name="Grigoriev I."/>
        </authorList>
    </citation>
    <scope>NUCLEOTIDE SEQUENCE</scope>
    <source>
        <strain evidence="2">CBS 279.74</strain>
    </source>
</reference>
<organism evidence="2 3">
    <name type="scientific">Pleomassaria siparia CBS 279.74</name>
    <dbReference type="NCBI Taxonomy" id="1314801"/>
    <lineage>
        <taxon>Eukaryota</taxon>
        <taxon>Fungi</taxon>
        <taxon>Dikarya</taxon>
        <taxon>Ascomycota</taxon>
        <taxon>Pezizomycotina</taxon>
        <taxon>Dothideomycetes</taxon>
        <taxon>Pleosporomycetidae</taxon>
        <taxon>Pleosporales</taxon>
        <taxon>Pleomassariaceae</taxon>
        <taxon>Pleomassaria</taxon>
    </lineage>
</organism>
<protein>
    <submittedName>
        <fullName evidence="2">Uncharacterized protein</fullName>
    </submittedName>
</protein>
<dbReference type="Proteomes" id="UP000799428">
    <property type="component" value="Unassembled WGS sequence"/>
</dbReference>
<keyword evidence="3" id="KW-1185">Reference proteome</keyword>
<accession>A0A6G1KN84</accession>
<evidence type="ECO:0000256" key="1">
    <source>
        <dbReference type="SAM" id="MobiDB-lite"/>
    </source>
</evidence>
<dbReference type="AlphaFoldDB" id="A0A6G1KN84"/>
<feature type="compositionally biased region" description="Basic and acidic residues" evidence="1">
    <location>
        <begin position="13"/>
        <end position="22"/>
    </location>
</feature>
<gene>
    <name evidence="2" type="ORF">K504DRAFT_462452</name>
</gene>
<dbReference type="EMBL" id="MU005765">
    <property type="protein sequence ID" value="KAF2714005.1"/>
    <property type="molecule type" value="Genomic_DNA"/>
</dbReference>
<feature type="compositionally biased region" description="Basic residues" evidence="1">
    <location>
        <begin position="1"/>
        <end position="12"/>
    </location>
</feature>
<name>A0A6G1KN84_9PLEO</name>